<dbReference type="Gene3D" id="3.90.550.10">
    <property type="entry name" value="Spore Coat Polysaccharide Biosynthesis Protein SpsA, Chain A"/>
    <property type="match status" value="1"/>
</dbReference>
<dbReference type="CDD" id="cd00761">
    <property type="entry name" value="Glyco_tranf_GTA_type"/>
    <property type="match status" value="1"/>
</dbReference>
<accession>A0A5M6D3U1</accession>
<evidence type="ECO:0000313" key="3">
    <source>
        <dbReference type="Proteomes" id="UP000324479"/>
    </source>
</evidence>
<dbReference type="PANTHER" id="PTHR22916:SF3">
    <property type="entry name" value="UDP-GLCNAC:BETAGAL BETA-1,3-N-ACETYLGLUCOSAMINYLTRANSFERASE-LIKE PROTEIN 1"/>
    <property type="match status" value="1"/>
</dbReference>
<dbReference type="AlphaFoldDB" id="A0A5M6D3U1"/>
<organism evidence="2 3">
    <name type="scientific">Roseiconus nitratireducens</name>
    <dbReference type="NCBI Taxonomy" id="2605748"/>
    <lineage>
        <taxon>Bacteria</taxon>
        <taxon>Pseudomonadati</taxon>
        <taxon>Planctomycetota</taxon>
        <taxon>Planctomycetia</taxon>
        <taxon>Pirellulales</taxon>
        <taxon>Pirellulaceae</taxon>
        <taxon>Roseiconus</taxon>
    </lineage>
</organism>
<proteinExistence type="predicted"/>
<evidence type="ECO:0000313" key="2">
    <source>
        <dbReference type="EMBL" id="KAA5542161.1"/>
    </source>
</evidence>
<dbReference type="InterPro" id="IPR001173">
    <property type="entry name" value="Glyco_trans_2-like"/>
</dbReference>
<gene>
    <name evidence="2" type="ORF">FYK55_15235</name>
</gene>
<keyword evidence="3" id="KW-1185">Reference proteome</keyword>
<dbReference type="SUPFAM" id="SSF53448">
    <property type="entry name" value="Nucleotide-diphospho-sugar transferases"/>
    <property type="match status" value="1"/>
</dbReference>
<dbReference type="GO" id="GO:0016758">
    <property type="term" value="F:hexosyltransferase activity"/>
    <property type="evidence" value="ECO:0007669"/>
    <property type="project" value="UniProtKB-ARBA"/>
</dbReference>
<keyword evidence="2" id="KW-0808">Transferase</keyword>
<dbReference type="Pfam" id="PF00535">
    <property type="entry name" value="Glycos_transf_2"/>
    <property type="match status" value="1"/>
</dbReference>
<evidence type="ECO:0000259" key="1">
    <source>
        <dbReference type="Pfam" id="PF00535"/>
    </source>
</evidence>
<reference evidence="2 3" key="1">
    <citation type="submission" date="2019-08" db="EMBL/GenBank/DDBJ databases">
        <authorList>
            <person name="Dhanesh K."/>
            <person name="Kumar G."/>
            <person name="Sasikala C."/>
            <person name="Venkata Ramana C."/>
        </authorList>
    </citation>
    <scope>NUCLEOTIDE SEQUENCE [LARGE SCALE GENOMIC DNA]</scope>
    <source>
        <strain evidence="2 3">JC645</strain>
    </source>
</reference>
<sequence length="373" mass="41911">MTGIDTNAPLQTTSVIYQAPLLSICIPTYSRVSMLDTCLASLLPQTQQYAGRIECIVSDNASIDRTSELLRQYQQEFTFEVSRNDHNIGILGNITKVAGQLAKGDYVWVIGDDDVVTAGAVQRILNFIERNRTVDLVALNVGYRPGDSRPAALDVRGGITDRPNYTLRQSDKTSIVPAEELFAGPTVDLTASYSTVMRRRWWVESYPEPYVGEPFTDVRSMYPSAYTIAEHLAGARCGLVGEPSIMIHEMPSSDFSWAKYRGMALLHVTSLFEMYEHAGIPHEVLRPYYRYQLTDRGDALGDLLWNRDCAGGWREAGKFAIRMGRYPWLLFKAFCIAMLHPHAPRLLSTPFHLMMSIKRMLSRALAQPSISDD</sequence>
<comment type="caution">
    <text evidence="2">The sequence shown here is derived from an EMBL/GenBank/DDBJ whole genome shotgun (WGS) entry which is preliminary data.</text>
</comment>
<dbReference type="InterPro" id="IPR029044">
    <property type="entry name" value="Nucleotide-diphossugar_trans"/>
</dbReference>
<name>A0A5M6D3U1_9BACT</name>
<dbReference type="PANTHER" id="PTHR22916">
    <property type="entry name" value="GLYCOSYLTRANSFERASE"/>
    <property type="match status" value="1"/>
</dbReference>
<dbReference type="RefSeq" id="WP_150077308.1">
    <property type="nucleotide sequence ID" value="NZ_VWOX01000008.1"/>
</dbReference>
<dbReference type="Proteomes" id="UP000324479">
    <property type="component" value="Unassembled WGS sequence"/>
</dbReference>
<dbReference type="EMBL" id="VWOX01000008">
    <property type="protein sequence ID" value="KAA5542161.1"/>
    <property type="molecule type" value="Genomic_DNA"/>
</dbReference>
<protein>
    <submittedName>
        <fullName evidence="2">Glycosyltransferase family 2 protein</fullName>
    </submittedName>
</protein>
<feature type="domain" description="Glycosyltransferase 2-like" evidence="1">
    <location>
        <begin position="23"/>
        <end position="147"/>
    </location>
</feature>